<evidence type="ECO:0008006" key="3">
    <source>
        <dbReference type="Google" id="ProtNLM"/>
    </source>
</evidence>
<accession>A0ABX0Z2V6</accession>
<dbReference type="RefSeq" id="WP_167999869.1">
    <property type="nucleotide sequence ID" value="NZ_JAATEO010000004.1"/>
</dbReference>
<gene>
    <name evidence="1" type="ORF">HCJ94_05535</name>
</gene>
<comment type="caution">
    <text evidence="1">The sequence shown here is derived from an EMBL/GenBank/DDBJ whole genome shotgun (WGS) entry which is preliminary data.</text>
</comment>
<dbReference type="EMBL" id="JAATEO010000004">
    <property type="protein sequence ID" value="NJP31462.1"/>
    <property type="molecule type" value="Genomic_DNA"/>
</dbReference>
<sequence length="77" mass="8313">MSAIAVGRTIRVPEGAYKFGTGTLTLTITEVISSQVIDGAIWVQLKGRQVRPDGSLAVRERYAAVRLDAVTEVEPAR</sequence>
<evidence type="ECO:0000313" key="2">
    <source>
        <dbReference type="Proteomes" id="UP000783871"/>
    </source>
</evidence>
<name>A0ABX0Z2V6_9ACTN</name>
<evidence type="ECO:0000313" key="1">
    <source>
        <dbReference type="EMBL" id="NJP31462.1"/>
    </source>
</evidence>
<proteinExistence type="predicted"/>
<organism evidence="1 2">
    <name type="scientific">Micromonospora thermarum</name>
    <dbReference type="NCBI Taxonomy" id="2720024"/>
    <lineage>
        <taxon>Bacteria</taxon>
        <taxon>Bacillati</taxon>
        <taxon>Actinomycetota</taxon>
        <taxon>Actinomycetes</taxon>
        <taxon>Micromonosporales</taxon>
        <taxon>Micromonosporaceae</taxon>
        <taxon>Micromonospora</taxon>
    </lineage>
</organism>
<reference evidence="1 2" key="1">
    <citation type="submission" date="2020-03" db="EMBL/GenBank/DDBJ databases">
        <title>WGS of actinomycetes isolated from Thailand.</title>
        <authorList>
            <person name="Thawai C."/>
        </authorList>
    </citation>
    <scope>NUCLEOTIDE SEQUENCE [LARGE SCALE GENOMIC DNA]</scope>
    <source>
        <strain evidence="1 2">HSS6-12</strain>
    </source>
</reference>
<protein>
    <recommendedName>
        <fullName evidence="3">DUF3237 domain-containing protein</fullName>
    </recommendedName>
</protein>
<keyword evidence="2" id="KW-1185">Reference proteome</keyword>
<dbReference type="Proteomes" id="UP000783871">
    <property type="component" value="Unassembled WGS sequence"/>
</dbReference>